<evidence type="ECO:0000313" key="11">
    <source>
        <dbReference type="Proteomes" id="UP001652621"/>
    </source>
</evidence>
<dbReference type="InterPro" id="IPR017452">
    <property type="entry name" value="GPCR_Rhodpsn_7TM"/>
</dbReference>
<dbReference type="RefSeq" id="XP_058983559.1">
    <property type="nucleotide sequence ID" value="XM_059127576.1"/>
</dbReference>
<dbReference type="InterPro" id="IPR000276">
    <property type="entry name" value="GPCR_Rhodpsn"/>
</dbReference>
<evidence type="ECO:0000256" key="6">
    <source>
        <dbReference type="ARBA" id="ARBA00023136"/>
    </source>
</evidence>
<feature type="transmembrane region" description="Helical" evidence="9">
    <location>
        <begin position="259"/>
        <end position="282"/>
    </location>
</feature>
<keyword evidence="5" id="KW-0297">G-protein coupled receptor</keyword>
<evidence type="ECO:0000256" key="4">
    <source>
        <dbReference type="ARBA" id="ARBA00022989"/>
    </source>
</evidence>
<keyword evidence="7 12" id="KW-0675">Receptor</keyword>
<feature type="transmembrane region" description="Helical" evidence="9">
    <location>
        <begin position="87"/>
        <end position="107"/>
    </location>
</feature>
<dbReference type="PANTHER" id="PTHR24235">
    <property type="entry name" value="NEUROPEPTIDE Y RECEPTOR"/>
    <property type="match status" value="1"/>
</dbReference>
<keyword evidence="4 9" id="KW-1133">Transmembrane helix</keyword>
<feature type="domain" description="G-protein coupled receptors family 1 profile" evidence="10">
    <location>
        <begin position="66"/>
        <end position="322"/>
    </location>
</feature>
<keyword evidence="3 9" id="KW-0812">Transmembrane</keyword>
<organism evidence="11 12">
    <name type="scientific">Musca domestica</name>
    <name type="common">House fly</name>
    <dbReference type="NCBI Taxonomy" id="7370"/>
    <lineage>
        <taxon>Eukaryota</taxon>
        <taxon>Metazoa</taxon>
        <taxon>Ecdysozoa</taxon>
        <taxon>Arthropoda</taxon>
        <taxon>Hexapoda</taxon>
        <taxon>Insecta</taxon>
        <taxon>Pterygota</taxon>
        <taxon>Neoptera</taxon>
        <taxon>Endopterygota</taxon>
        <taxon>Diptera</taxon>
        <taxon>Brachycera</taxon>
        <taxon>Muscomorpha</taxon>
        <taxon>Muscoidea</taxon>
        <taxon>Muscidae</taxon>
        <taxon>Musca</taxon>
    </lineage>
</organism>
<dbReference type="SMART" id="SM01381">
    <property type="entry name" value="7TM_GPCR_Srsx"/>
    <property type="match status" value="1"/>
</dbReference>
<evidence type="ECO:0000256" key="9">
    <source>
        <dbReference type="SAM" id="Phobius"/>
    </source>
</evidence>
<feature type="transmembrane region" description="Helical" evidence="9">
    <location>
        <begin position="49"/>
        <end position="75"/>
    </location>
</feature>
<feature type="transmembrane region" description="Helical" evidence="9">
    <location>
        <begin position="302"/>
        <end position="324"/>
    </location>
</feature>
<protein>
    <submittedName>
        <fullName evidence="12">Neuropeptide FF receptor 2</fullName>
    </submittedName>
</protein>
<dbReference type="PANTHER" id="PTHR24235:SF12">
    <property type="entry name" value="G-PROTEIN COUPLED RECEPTORS FAMILY 1 PROFILE DOMAIN-CONTAINING PROTEIN"/>
    <property type="match status" value="1"/>
</dbReference>
<dbReference type="GeneID" id="101892597"/>
<keyword evidence="6 9" id="KW-0472">Membrane</keyword>
<evidence type="ECO:0000256" key="8">
    <source>
        <dbReference type="ARBA" id="ARBA00023224"/>
    </source>
</evidence>
<evidence type="ECO:0000256" key="3">
    <source>
        <dbReference type="ARBA" id="ARBA00022692"/>
    </source>
</evidence>
<feature type="transmembrane region" description="Helical" evidence="9">
    <location>
        <begin position="127"/>
        <end position="145"/>
    </location>
</feature>
<dbReference type="Proteomes" id="UP001652621">
    <property type="component" value="Unplaced"/>
</dbReference>
<evidence type="ECO:0000256" key="5">
    <source>
        <dbReference type="ARBA" id="ARBA00023040"/>
    </source>
</evidence>
<dbReference type="Pfam" id="PF00001">
    <property type="entry name" value="7tm_1"/>
    <property type="match status" value="1"/>
</dbReference>
<dbReference type="Gene3D" id="1.20.1070.10">
    <property type="entry name" value="Rhodopsin 7-helix transmembrane proteins"/>
    <property type="match status" value="1"/>
</dbReference>
<name>A0ABM3VCP9_MUSDO</name>
<comment type="subcellular location">
    <subcellularLocation>
        <location evidence="1">Membrane</location>
        <topology evidence="1">Multi-pass membrane protein</topology>
    </subcellularLocation>
</comment>
<evidence type="ECO:0000256" key="2">
    <source>
        <dbReference type="ARBA" id="ARBA00010663"/>
    </source>
</evidence>
<reference evidence="12" key="1">
    <citation type="submission" date="2025-08" db="UniProtKB">
        <authorList>
            <consortium name="RefSeq"/>
        </authorList>
    </citation>
    <scope>IDENTIFICATION</scope>
    <source>
        <strain evidence="12">Aabys</strain>
        <tissue evidence="12">Whole body</tissue>
    </source>
</reference>
<gene>
    <name evidence="12" type="primary">LOC101892597</name>
</gene>
<evidence type="ECO:0000313" key="12">
    <source>
        <dbReference type="RefSeq" id="XP_058983559.1"/>
    </source>
</evidence>
<evidence type="ECO:0000256" key="1">
    <source>
        <dbReference type="ARBA" id="ARBA00004141"/>
    </source>
</evidence>
<evidence type="ECO:0000256" key="7">
    <source>
        <dbReference type="ARBA" id="ARBA00023170"/>
    </source>
</evidence>
<evidence type="ECO:0000259" key="10">
    <source>
        <dbReference type="PROSITE" id="PS50262"/>
    </source>
</evidence>
<accession>A0ABM3VCP9</accession>
<proteinExistence type="inferred from homology"/>
<sequence length="420" mass="48969">MSKSQNVEDPLVLIEGYPGDKMSDDSQFDFSKWDFPEDRIWLHIPETEMIIKICTFIPVLIFGLIGNYIIIRLIVMNRALRTPTNLIIANMAMADLLTLLICPTMFLINDFYQNYLLGSVGCKLEGFLEGAFLITAVLNLSVVSYDRLTAIVLPSEARLTMRGAKIVIFFTWLAGILIALPLAIYRTYKVRHWKNFTEMYCKENPNILPKYWYVLITVMVWLPLAIMLICYTAIFYKLDRYEKRVLNREHPLTVSYKKTVARTLFIITIVFVVLRLPFTILVIMRDRIVANTESMIKSSFRIFWYISQYLMFLNAAINPIIYGYTNDNFRRAYEQLPLCKTCCNKRTKLPKEKKENAWWKSVKMWLHKNLCCLKYKNDFAGSLQNENLNMAFSNNGFEEEKVVESQPKGSNNALEIGEHM</sequence>
<dbReference type="PRINTS" id="PR00237">
    <property type="entry name" value="GPCRRHODOPSN"/>
</dbReference>
<comment type="similarity">
    <text evidence="2">Belongs to the G-protein coupled receptor 1 family.</text>
</comment>
<feature type="transmembrane region" description="Helical" evidence="9">
    <location>
        <begin position="166"/>
        <end position="185"/>
    </location>
</feature>
<feature type="transmembrane region" description="Helical" evidence="9">
    <location>
        <begin position="212"/>
        <end position="238"/>
    </location>
</feature>
<dbReference type="SUPFAM" id="SSF81321">
    <property type="entry name" value="Family A G protein-coupled receptor-like"/>
    <property type="match status" value="1"/>
</dbReference>
<keyword evidence="11" id="KW-1185">Reference proteome</keyword>
<keyword evidence="8" id="KW-0807">Transducer</keyword>
<dbReference type="PROSITE" id="PS50262">
    <property type="entry name" value="G_PROTEIN_RECEP_F1_2"/>
    <property type="match status" value="1"/>
</dbReference>